<dbReference type="InterPro" id="IPR027038">
    <property type="entry name" value="RanGap"/>
</dbReference>
<feature type="compositionally biased region" description="Gly residues" evidence="4">
    <location>
        <begin position="329"/>
        <end position="344"/>
    </location>
</feature>
<feature type="region of interest" description="Disordered" evidence="4">
    <location>
        <begin position="187"/>
        <end position="213"/>
    </location>
</feature>
<dbReference type="PANTHER" id="PTHR24113">
    <property type="entry name" value="RAN GTPASE-ACTIVATING PROTEIN 1"/>
    <property type="match status" value="1"/>
</dbReference>
<evidence type="ECO:0000256" key="2">
    <source>
        <dbReference type="ARBA" id="ARBA00022614"/>
    </source>
</evidence>
<dbReference type="GO" id="GO:0031267">
    <property type="term" value="F:small GTPase binding"/>
    <property type="evidence" value="ECO:0007669"/>
    <property type="project" value="TreeGrafter"/>
</dbReference>
<dbReference type="GO" id="GO:0048471">
    <property type="term" value="C:perinuclear region of cytoplasm"/>
    <property type="evidence" value="ECO:0007669"/>
    <property type="project" value="TreeGrafter"/>
</dbReference>
<name>A0A8J5Y3R5_DIALT</name>
<organism evidence="5 6">
    <name type="scientific">Diacronema lutheri</name>
    <name type="common">Unicellular marine alga</name>
    <name type="synonym">Monochrysis lutheri</name>
    <dbReference type="NCBI Taxonomy" id="2081491"/>
    <lineage>
        <taxon>Eukaryota</taxon>
        <taxon>Haptista</taxon>
        <taxon>Haptophyta</taxon>
        <taxon>Pavlovophyceae</taxon>
        <taxon>Pavlovales</taxon>
        <taxon>Pavlovaceae</taxon>
        <taxon>Diacronema</taxon>
    </lineage>
</organism>
<feature type="region of interest" description="Disordered" evidence="4">
    <location>
        <begin position="324"/>
        <end position="345"/>
    </location>
</feature>
<evidence type="ECO:0000256" key="4">
    <source>
        <dbReference type="SAM" id="MobiDB-lite"/>
    </source>
</evidence>
<sequence>MAAEVQRVTPPFRVRQTYGFIAMIVDVPDVVEASVQLRVTRRFFSLQFRAVNEARAETLYELCSEVGSSGEGQQLDRSGSKVRLASLNVALILAKVPGRAAPWPDDALPTARSAAVALAATLKGEAKQLAASAAARHSAAAASVGAGGVEQAASQANLGADASQHALERTWRLRPSDLGVCAEAAGGGARARPSAPREPCARGGESGASANGARGSAGGSCLVPSLASLFPTQPQMLASLQAVCARNCGLIDTDVQALCKCLSTGSVATGICLELASLDLSFNELSSAAVAMLAELLRTPGRKLRRLSLAYNYIGHGQVLRGRGRSRVAGGGAAGRNGSGGGGEQTSSGAALGCTGAEGSTALDWLSLAGNELCAVSLGVCISRLCPAPTRLELDCANCALSAADLPLLLTLELGSLCLDDNALGNDGLAHIARALAGGARGAWGALRSLSARNVSAADVGAAHLAEALSRRAVAPTASAGAHAGAQSAGEAQLLTLDLRDNRQLGQAAVDHLRAAARALAPLELKL</sequence>
<keyword evidence="2" id="KW-0433">Leucine-rich repeat</keyword>
<evidence type="ECO:0000313" key="5">
    <source>
        <dbReference type="EMBL" id="KAG8471055.1"/>
    </source>
</evidence>
<dbReference type="GO" id="GO:0005829">
    <property type="term" value="C:cytosol"/>
    <property type="evidence" value="ECO:0007669"/>
    <property type="project" value="TreeGrafter"/>
</dbReference>
<dbReference type="GO" id="GO:0006913">
    <property type="term" value="P:nucleocytoplasmic transport"/>
    <property type="evidence" value="ECO:0007669"/>
    <property type="project" value="TreeGrafter"/>
</dbReference>
<dbReference type="Gene3D" id="3.80.10.10">
    <property type="entry name" value="Ribonuclease Inhibitor"/>
    <property type="match status" value="2"/>
</dbReference>
<keyword evidence="6" id="KW-1185">Reference proteome</keyword>
<dbReference type="PANTHER" id="PTHR24113:SF12">
    <property type="entry name" value="RAN GTPASE-ACTIVATING PROTEIN 1"/>
    <property type="match status" value="1"/>
</dbReference>
<gene>
    <name evidence="5" type="ORF">KFE25_009476</name>
</gene>
<comment type="caution">
    <text evidence="5">The sequence shown here is derived from an EMBL/GenBank/DDBJ whole genome shotgun (WGS) entry which is preliminary data.</text>
</comment>
<evidence type="ECO:0000313" key="6">
    <source>
        <dbReference type="Proteomes" id="UP000751190"/>
    </source>
</evidence>
<accession>A0A8J5Y3R5</accession>
<feature type="compositionally biased region" description="Low complexity" evidence="4">
    <location>
        <begin position="190"/>
        <end position="213"/>
    </location>
</feature>
<keyword evidence="3" id="KW-0677">Repeat</keyword>
<dbReference type="Proteomes" id="UP000751190">
    <property type="component" value="Unassembled WGS sequence"/>
</dbReference>
<dbReference type="SUPFAM" id="SSF52047">
    <property type="entry name" value="RNI-like"/>
    <property type="match status" value="1"/>
</dbReference>
<evidence type="ECO:0000256" key="3">
    <source>
        <dbReference type="ARBA" id="ARBA00022737"/>
    </source>
</evidence>
<reference evidence="5" key="1">
    <citation type="submission" date="2021-05" db="EMBL/GenBank/DDBJ databases">
        <title>The genome of the haptophyte Pavlova lutheri (Diacronema luteri, Pavlovales) - a model for lipid biosynthesis in eukaryotic algae.</title>
        <authorList>
            <person name="Hulatt C.J."/>
            <person name="Posewitz M.C."/>
        </authorList>
    </citation>
    <scope>NUCLEOTIDE SEQUENCE</scope>
    <source>
        <strain evidence="5">NIVA-4/92</strain>
    </source>
</reference>
<keyword evidence="1" id="KW-0343">GTPase activation</keyword>
<protein>
    <submittedName>
        <fullName evidence="5">Uncharacterized protein</fullName>
    </submittedName>
</protein>
<proteinExistence type="predicted"/>
<dbReference type="GO" id="GO:0005634">
    <property type="term" value="C:nucleus"/>
    <property type="evidence" value="ECO:0007669"/>
    <property type="project" value="TreeGrafter"/>
</dbReference>
<evidence type="ECO:0000256" key="1">
    <source>
        <dbReference type="ARBA" id="ARBA00022468"/>
    </source>
</evidence>
<dbReference type="InterPro" id="IPR032675">
    <property type="entry name" value="LRR_dom_sf"/>
</dbReference>
<dbReference type="GO" id="GO:0005096">
    <property type="term" value="F:GTPase activator activity"/>
    <property type="evidence" value="ECO:0007669"/>
    <property type="project" value="UniProtKB-KW"/>
</dbReference>
<dbReference type="EMBL" id="JAGTXO010000001">
    <property type="protein sequence ID" value="KAG8471055.1"/>
    <property type="molecule type" value="Genomic_DNA"/>
</dbReference>
<dbReference type="AlphaFoldDB" id="A0A8J5Y3R5"/>